<feature type="compositionally biased region" description="Polar residues" evidence="5">
    <location>
        <begin position="68"/>
        <end position="80"/>
    </location>
</feature>
<gene>
    <name evidence="8" type="ORF">K444DRAFT_28603</name>
</gene>
<reference evidence="8 9" key="1">
    <citation type="submission" date="2016-04" db="EMBL/GenBank/DDBJ databases">
        <title>A degradative enzymes factory behind the ericoid mycorrhizal symbiosis.</title>
        <authorList>
            <consortium name="DOE Joint Genome Institute"/>
            <person name="Martino E."/>
            <person name="Morin E."/>
            <person name="Grelet G."/>
            <person name="Kuo A."/>
            <person name="Kohler A."/>
            <person name="Daghino S."/>
            <person name="Barry K."/>
            <person name="Choi C."/>
            <person name="Cichocki N."/>
            <person name="Clum A."/>
            <person name="Copeland A."/>
            <person name="Hainaut M."/>
            <person name="Haridas S."/>
            <person name="Labutti K."/>
            <person name="Lindquist E."/>
            <person name="Lipzen A."/>
            <person name="Khouja H.-R."/>
            <person name="Murat C."/>
            <person name="Ohm R."/>
            <person name="Olson A."/>
            <person name="Spatafora J."/>
            <person name="Veneault-Fourrey C."/>
            <person name="Henrissat B."/>
            <person name="Grigoriev I."/>
            <person name="Martin F."/>
            <person name="Perotto S."/>
        </authorList>
    </citation>
    <scope>NUCLEOTIDE SEQUENCE [LARGE SCALE GENOMIC DNA]</scope>
    <source>
        <strain evidence="8 9">E</strain>
    </source>
</reference>
<accession>A0A2J6T383</accession>
<evidence type="ECO:0000256" key="6">
    <source>
        <dbReference type="SAM" id="Phobius"/>
    </source>
</evidence>
<feature type="region of interest" description="Disordered" evidence="5">
    <location>
        <begin position="338"/>
        <end position="359"/>
    </location>
</feature>
<dbReference type="Gene3D" id="1.20.1250.20">
    <property type="entry name" value="MFS general substrate transporter like domains"/>
    <property type="match status" value="1"/>
</dbReference>
<feature type="compositionally biased region" description="Polar residues" evidence="5">
    <location>
        <begin position="91"/>
        <end position="100"/>
    </location>
</feature>
<name>A0A2J6T383_9HELO</name>
<keyword evidence="9" id="KW-1185">Reference proteome</keyword>
<comment type="subcellular location">
    <subcellularLocation>
        <location evidence="1">Membrane</location>
        <topology evidence="1">Multi-pass membrane protein</topology>
    </subcellularLocation>
</comment>
<feature type="region of interest" description="Disordered" evidence="5">
    <location>
        <begin position="227"/>
        <end position="266"/>
    </location>
</feature>
<feature type="region of interest" description="Disordered" evidence="5">
    <location>
        <begin position="42"/>
        <end position="159"/>
    </location>
</feature>
<feature type="transmembrane region" description="Helical" evidence="6">
    <location>
        <begin position="514"/>
        <end position="535"/>
    </location>
</feature>
<dbReference type="FunFam" id="1.20.1720.10:FF:000012">
    <property type="entry name" value="MFS toxin efflux pump (AflT)"/>
    <property type="match status" value="1"/>
</dbReference>
<keyword evidence="2 6" id="KW-0812">Transmembrane</keyword>
<dbReference type="EMBL" id="KZ613846">
    <property type="protein sequence ID" value="PMD57495.1"/>
    <property type="molecule type" value="Genomic_DNA"/>
</dbReference>
<evidence type="ECO:0000256" key="1">
    <source>
        <dbReference type="ARBA" id="ARBA00004141"/>
    </source>
</evidence>
<dbReference type="PANTHER" id="PTHR23501:SF201">
    <property type="entry name" value="MFS AFLATOXIN EFFLUX PUMP"/>
    <property type="match status" value="1"/>
</dbReference>
<evidence type="ECO:0000256" key="2">
    <source>
        <dbReference type="ARBA" id="ARBA00022692"/>
    </source>
</evidence>
<dbReference type="GO" id="GO:0022857">
    <property type="term" value="F:transmembrane transporter activity"/>
    <property type="evidence" value="ECO:0007669"/>
    <property type="project" value="InterPro"/>
</dbReference>
<feature type="compositionally biased region" description="Polar residues" evidence="5">
    <location>
        <begin position="118"/>
        <end position="127"/>
    </location>
</feature>
<evidence type="ECO:0000313" key="9">
    <source>
        <dbReference type="Proteomes" id="UP000235371"/>
    </source>
</evidence>
<feature type="transmembrane region" description="Helical" evidence="6">
    <location>
        <begin position="547"/>
        <end position="565"/>
    </location>
</feature>
<dbReference type="GeneID" id="36579699"/>
<feature type="transmembrane region" description="Helical" evidence="6">
    <location>
        <begin position="646"/>
        <end position="668"/>
    </location>
</feature>
<feature type="transmembrane region" description="Helical" evidence="6">
    <location>
        <begin position="421"/>
        <end position="447"/>
    </location>
</feature>
<dbReference type="PROSITE" id="PS50850">
    <property type="entry name" value="MFS"/>
    <property type="match status" value="1"/>
</dbReference>
<dbReference type="FunCoup" id="A0A2J6T383">
    <property type="interactions" value="89"/>
</dbReference>
<feature type="domain" description="Major facilitator superfamily (MFS) profile" evidence="7">
    <location>
        <begin position="424"/>
        <end position="913"/>
    </location>
</feature>
<dbReference type="AlphaFoldDB" id="A0A2J6T383"/>
<dbReference type="Proteomes" id="UP000235371">
    <property type="component" value="Unassembled WGS sequence"/>
</dbReference>
<keyword evidence="3 6" id="KW-1133">Transmembrane helix</keyword>
<dbReference type="RefSeq" id="XP_024734399.1">
    <property type="nucleotide sequence ID" value="XM_024871617.1"/>
</dbReference>
<dbReference type="Gene3D" id="1.20.1720.10">
    <property type="entry name" value="Multidrug resistance protein D"/>
    <property type="match status" value="1"/>
</dbReference>
<dbReference type="InterPro" id="IPR011701">
    <property type="entry name" value="MFS"/>
</dbReference>
<dbReference type="CDD" id="cd17502">
    <property type="entry name" value="MFS_Azr1_MDR_like"/>
    <property type="match status" value="1"/>
</dbReference>
<evidence type="ECO:0000256" key="5">
    <source>
        <dbReference type="SAM" id="MobiDB-lite"/>
    </source>
</evidence>
<feature type="transmembrane region" description="Helical" evidence="6">
    <location>
        <begin position="577"/>
        <end position="597"/>
    </location>
</feature>
<dbReference type="OrthoDB" id="10021397at2759"/>
<dbReference type="PANTHER" id="PTHR23501">
    <property type="entry name" value="MAJOR FACILITATOR SUPERFAMILY"/>
    <property type="match status" value="1"/>
</dbReference>
<sequence length="926" mass="102235">MCVRKNVVCVTFERVQFHVQQLHCEDANPKTFGSRTALNRHEQHTTLSQRENDWDANPAPTRAKENWNDTQPSSTRNNTWRSDRSHLSRSRIGTITSSKSGYEPNILEISKAGRSEGSWESGNQSNGRRSHWEGSRDASMSLRRGGNSDSKSQRRQNENELNWELELDRNENERRWEIERQRAENDRRWEAESRREVNERNWEIERQREENERNSHLPIQWKPAKASIRGDDKPLPTIPVENSQEDDRLSRRDSFDNIGPTRHDFSTPVLISRPATLQEELANGQNSQLGLRGGGTGSQYSGSIEMDTPSTARSEGLENGFRPRRTSSTALRLVLTFRPQRPPRTEPTSPPSNSIPVSPMSATQVRTERSLPNSIDITSQLSMVSIIKYHDKDVQCDFDERPRRRKRQPGGDGTLPTGSRLAILLVCTCMAIFLQALDTTIIATAIPRITQQFHSIEEVGWYGSAYFLTTCSCQLLWGRFFTFFNLKWAYLVSIVIFEVGSLICGAAPNSTALIIGRAIAGVGSAGIFAGSFIIIACSVPLEKRAKYGALLGSMYGIASVAGPLIGGAFTDHVSWRWCFYINLPLGAVVLVGIVFFFQPVAPNPALSNLPREQKLKQLDGLGTVLFIGSVSCLFIALQWGGVKYGWFSGQIVVLLFFFTLSGIAWIFVQYQRGETATLPGRIVKMRSIAAGALTSFCMGGAFFILLYYVSIWFQAVKGRSAVSSGLSSLPMILGLTIGMLIAGQTQQYVNYLPPYMIISAVLASIGCGLFHTWTPDSSQSIWIGYQALFGLGQGLGWQQPFSIAQTFLENKDLPVGTTLMSGCKLFGGAIFLSVGSSVFSQHLQSNLEAIGGGLNVQAVIAAGATQLSASVPPELLAQVKDAYNDAVRHVFVVSVALSCMAVLGALAVEWKPVKKKQKPKPAGESA</sequence>
<feature type="transmembrane region" description="Helical" evidence="6">
    <location>
        <begin position="489"/>
        <end position="508"/>
    </location>
</feature>
<evidence type="ECO:0000256" key="4">
    <source>
        <dbReference type="ARBA" id="ARBA00023136"/>
    </source>
</evidence>
<dbReference type="FunFam" id="1.20.1250.20:FF:000196">
    <property type="entry name" value="MFS toxin efflux pump (AflT)"/>
    <property type="match status" value="1"/>
</dbReference>
<feature type="transmembrane region" description="Helical" evidence="6">
    <location>
        <begin position="886"/>
        <end position="908"/>
    </location>
</feature>
<protein>
    <submittedName>
        <fullName evidence="8">MFS general substrate transporter</fullName>
    </submittedName>
</protein>
<dbReference type="SUPFAM" id="SSF103473">
    <property type="entry name" value="MFS general substrate transporter"/>
    <property type="match status" value="1"/>
</dbReference>
<evidence type="ECO:0000313" key="8">
    <source>
        <dbReference type="EMBL" id="PMD57495.1"/>
    </source>
</evidence>
<feature type="transmembrane region" description="Helical" evidence="6">
    <location>
        <begin position="459"/>
        <end position="477"/>
    </location>
</feature>
<evidence type="ECO:0000259" key="7">
    <source>
        <dbReference type="PROSITE" id="PS50850"/>
    </source>
</evidence>
<dbReference type="InterPro" id="IPR036259">
    <property type="entry name" value="MFS_trans_sf"/>
</dbReference>
<feature type="transmembrane region" description="Helical" evidence="6">
    <location>
        <begin position="755"/>
        <end position="773"/>
    </location>
</feature>
<feature type="transmembrane region" description="Helical" evidence="6">
    <location>
        <begin position="688"/>
        <end position="709"/>
    </location>
</feature>
<feature type="transmembrane region" description="Helical" evidence="6">
    <location>
        <begin position="721"/>
        <end position="743"/>
    </location>
</feature>
<dbReference type="Pfam" id="PF07690">
    <property type="entry name" value="MFS_1"/>
    <property type="match status" value="1"/>
</dbReference>
<dbReference type="InterPro" id="IPR020846">
    <property type="entry name" value="MFS_dom"/>
</dbReference>
<proteinExistence type="predicted"/>
<feature type="transmembrane region" description="Helical" evidence="6">
    <location>
        <begin position="618"/>
        <end position="640"/>
    </location>
</feature>
<keyword evidence="4 6" id="KW-0472">Membrane</keyword>
<feature type="compositionally biased region" description="Basic and acidic residues" evidence="5">
    <location>
        <begin position="245"/>
        <end position="265"/>
    </location>
</feature>
<dbReference type="GO" id="GO:0005886">
    <property type="term" value="C:plasma membrane"/>
    <property type="evidence" value="ECO:0007669"/>
    <property type="project" value="TreeGrafter"/>
</dbReference>
<dbReference type="InParanoid" id="A0A2J6T383"/>
<organism evidence="8 9">
    <name type="scientific">Hyaloscypha bicolor E</name>
    <dbReference type="NCBI Taxonomy" id="1095630"/>
    <lineage>
        <taxon>Eukaryota</taxon>
        <taxon>Fungi</taxon>
        <taxon>Dikarya</taxon>
        <taxon>Ascomycota</taxon>
        <taxon>Pezizomycotina</taxon>
        <taxon>Leotiomycetes</taxon>
        <taxon>Helotiales</taxon>
        <taxon>Hyaloscyphaceae</taxon>
        <taxon>Hyaloscypha</taxon>
        <taxon>Hyaloscypha bicolor</taxon>
    </lineage>
</organism>
<evidence type="ECO:0000256" key="3">
    <source>
        <dbReference type="ARBA" id="ARBA00022989"/>
    </source>
</evidence>